<dbReference type="PANTHER" id="PTHR45641:SF19">
    <property type="entry name" value="NEPHROCYSTIN-3"/>
    <property type="match status" value="1"/>
</dbReference>
<feature type="compositionally biased region" description="Basic and acidic residues" evidence="4">
    <location>
        <begin position="262"/>
        <end position="272"/>
    </location>
</feature>
<keyword evidence="6" id="KW-1185">Reference proteome</keyword>
<dbReference type="InterPro" id="IPR027417">
    <property type="entry name" value="P-loop_NTPase"/>
</dbReference>
<accession>A0A2B4RUQ1</accession>
<dbReference type="Gene3D" id="1.25.40.10">
    <property type="entry name" value="Tetratricopeptide repeat domain"/>
    <property type="match status" value="5"/>
</dbReference>
<feature type="region of interest" description="Disordered" evidence="4">
    <location>
        <begin position="262"/>
        <end position="288"/>
    </location>
</feature>
<sequence length="1478" mass="165418">MALQPFADEQLNYFKFASIVLNEFPIGLRQTFKSMWDNLIGHRPGYQLWDDSTVVRNLFLAEKGGKTKVSTHLSYEEWDCTALFQATIHARSFATPDSKGYYRTLGELYVRYHKVPPGKFHAYVVSPSGNRAETFALAIDQLRLFRNTLCHSDRSEIDKPTFDQYVKLAKEAFKAVGVKTDPIDATGGLAESDFPTKEVRRLEESLRQETRSYIECLEELRPTVECLEKVRSSVDELIAQGNVIKGKVEDLALLEQKIDDLKQNRNQDHTPDSKPFIPPSSLPSKIPHFTGRQRECEEISSHLTSKGTRIVSLWGSPGFGKTSVATTVGHQLHSGGLPVYFFSMRGLPSKADLTWKLLSFFKRHSSIDQIPQGMSIDDELSLFLSEISDEFVMILDNADDLLESGVPNVREDCIKFLEVIVSQVQNASFLITTRESLEFMDVHFQGHHPVRIRPLDEFFSQSLVGGLLPSATMTDCSKIAKICGNVPLAMKLLCSSISEDNAQPSQFLKELGESTERNVFDLLDKPDYPSNLRLNFLFETSFTRLSLPEKEALVSLSVLSEDFNLSVAAAVLDVKSCIEAKKVLHEFRRKSLLDSSCKPDSFSMHKLLLSFARERGEDEMKETIVNSKARLSAFYVSLFEKLNEQFLKGNSMQAFIDFFEQEQNIIHSLMESCSDPMTCVVAFGVLTKAEVFVDSLFWCEEATIHKIYDYAIKAAQKFGENVFYSQLLVSLAFAQTKEAISNSVLKICKEIGNSSTPHSIGLWNFQRNVNDTLSNVTNNPKVAVKLCKTRISYHKMTLNQRGKVTVEDDPKPNDNLDLNVHQEGLLKNYLDHGYALYRMQNYSGAIQSYQCALDTALGLFGKEHSDTAQSYFSLGVTQNALGDLPSALLSFQRALDIRVRLFGKEHTKTIESSFFLGETQHALGDFSSALQSFQRALDKSVKLFGEEHTKTAESSFFLGETQHALGDFSSALLSHQHALEIKVKLFGEEHTKTAQSYFSLGVTQHALSQFSSALQSKQRALEVRVKIFGEEHLDTVRTYFSLGLTQHALGDFSSALRSHQRSLDIRNLKLFGDEHLDTADSYFSLGVTQHALGDFSSALQSSQLALDIRVKLFGEEHLDVAESYFSLGVTQHALGDFSLALQSKQRALEIRVNHFEEEHPDTAESYFSLGITQHALGDFSLAVQSKQSALKIRDNLIREEHVDTPKSYFSLGKTQHALGDFLSALQSFQHALDIRVELFGEEHLDTAQSYFSLGVTQHALGDFSLALHSHQRALDVRVEHSGEEHSDTAESYFSLGETQHALGDFSSALQSKQRALDIIIKLLGEEHPDTAESYLSLGETQHALGNFSSALQSQQRAFDITIKLFGKEHPDTAESCFSLGVTQHALGDFSSALQSKQRALEIRIKLFGEGHPDTARSYYTLGVTKLALCDFSSAVPSFQRAFNIRVKLFGEGHPDSELSYCSVSVAQRFLGESTSAVR</sequence>
<organism evidence="5 6">
    <name type="scientific">Stylophora pistillata</name>
    <name type="common">Smooth cauliflower coral</name>
    <dbReference type="NCBI Taxonomy" id="50429"/>
    <lineage>
        <taxon>Eukaryota</taxon>
        <taxon>Metazoa</taxon>
        <taxon>Cnidaria</taxon>
        <taxon>Anthozoa</taxon>
        <taxon>Hexacorallia</taxon>
        <taxon>Scleractinia</taxon>
        <taxon>Astrocoeniina</taxon>
        <taxon>Pocilloporidae</taxon>
        <taxon>Stylophora</taxon>
    </lineage>
</organism>
<dbReference type="Proteomes" id="UP000225706">
    <property type="component" value="Unassembled WGS sequence"/>
</dbReference>
<proteinExistence type="predicted"/>
<evidence type="ECO:0000313" key="6">
    <source>
        <dbReference type="Proteomes" id="UP000225706"/>
    </source>
</evidence>
<feature type="repeat" description="TPR" evidence="3">
    <location>
        <begin position="1247"/>
        <end position="1280"/>
    </location>
</feature>
<protein>
    <submittedName>
        <fullName evidence="5">Nephrocystin-3</fullName>
    </submittedName>
</protein>
<feature type="repeat" description="TPR" evidence="3">
    <location>
        <begin position="1289"/>
        <end position="1322"/>
    </location>
</feature>
<evidence type="ECO:0000256" key="2">
    <source>
        <dbReference type="ARBA" id="ARBA00022803"/>
    </source>
</evidence>
<dbReference type="InterPro" id="IPR019734">
    <property type="entry name" value="TPR_rpt"/>
</dbReference>
<feature type="repeat" description="TPR" evidence="3">
    <location>
        <begin position="1163"/>
        <end position="1196"/>
    </location>
</feature>
<evidence type="ECO:0000256" key="4">
    <source>
        <dbReference type="SAM" id="MobiDB-lite"/>
    </source>
</evidence>
<dbReference type="SUPFAM" id="SSF52540">
    <property type="entry name" value="P-loop containing nucleoside triphosphate hydrolases"/>
    <property type="match status" value="1"/>
</dbReference>
<feature type="repeat" description="TPR" evidence="3">
    <location>
        <begin position="1205"/>
        <end position="1238"/>
    </location>
</feature>
<dbReference type="SUPFAM" id="SSF48452">
    <property type="entry name" value="TPR-like"/>
    <property type="match status" value="4"/>
</dbReference>
<reference evidence="6" key="1">
    <citation type="journal article" date="2017" name="bioRxiv">
        <title>Comparative analysis of the genomes of Stylophora pistillata and Acropora digitifera provides evidence for extensive differences between species of corals.</title>
        <authorList>
            <person name="Voolstra C.R."/>
            <person name="Li Y."/>
            <person name="Liew Y.J."/>
            <person name="Baumgarten S."/>
            <person name="Zoccola D."/>
            <person name="Flot J.-F."/>
            <person name="Tambutte S."/>
            <person name="Allemand D."/>
            <person name="Aranda M."/>
        </authorList>
    </citation>
    <scope>NUCLEOTIDE SEQUENCE [LARGE SCALE GENOMIC DNA]</scope>
</reference>
<evidence type="ECO:0000313" key="5">
    <source>
        <dbReference type="EMBL" id="PFX20539.1"/>
    </source>
</evidence>
<dbReference type="PROSITE" id="PS50005">
    <property type="entry name" value="TPR"/>
    <property type="match status" value="6"/>
</dbReference>
<dbReference type="SMART" id="SM00028">
    <property type="entry name" value="TPR"/>
    <property type="match status" value="15"/>
</dbReference>
<dbReference type="OrthoDB" id="1658288at2759"/>
<gene>
    <name evidence="5" type="primary">nphp3</name>
    <name evidence="5" type="ORF">AWC38_SpisGene14994</name>
</gene>
<dbReference type="Gene3D" id="3.40.50.300">
    <property type="entry name" value="P-loop containing nucleotide triphosphate hydrolases"/>
    <property type="match status" value="1"/>
</dbReference>
<dbReference type="Pfam" id="PF13424">
    <property type="entry name" value="TPR_12"/>
    <property type="match status" value="7"/>
</dbReference>
<feature type="repeat" description="TPR" evidence="3">
    <location>
        <begin position="868"/>
        <end position="901"/>
    </location>
</feature>
<keyword evidence="2 3" id="KW-0802">TPR repeat</keyword>
<feature type="repeat" description="TPR" evidence="3">
    <location>
        <begin position="1121"/>
        <end position="1154"/>
    </location>
</feature>
<comment type="caution">
    <text evidence="5">The sequence shown here is derived from an EMBL/GenBank/DDBJ whole genome shotgun (WGS) entry which is preliminary data.</text>
</comment>
<dbReference type="InterPro" id="IPR011990">
    <property type="entry name" value="TPR-like_helical_dom_sf"/>
</dbReference>
<dbReference type="PRINTS" id="PR00364">
    <property type="entry name" value="DISEASERSIST"/>
</dbReference>
<evidence type="ECO:0000256" key="1">
    <source>
        <dbReference type="ARBA" id="ARBA00022737"/>
    </source>
</evidence>
<dbReference type="EMBL" id="LSMT01000313">
    <property type="protein sequence ID" value="PFX20539.1"/>
    <property type="molecule type" value="Genomic_DNA"/>
</dbReference>
<name>A0A2B4RUQ1_STYPI</name>
<dbReference type="PANTHER" id="PTHR45641">
    <property type="entry name" value="TETRATRICOPEPTIDE REPEAT PROTEIN (AFU_ORTHOLOGUE AFUA_6G03870)"/>
    <property type="match status" value="1"/>
</dbReference>
<evidence type="ECO:0000256" key="3">
    <source>
        <dbReference type="PROSITE-ProRule" id="PRU00339"/>
    </source>
</evidence>
<keyword evidence="1" id="KW-0677">Repeat</keyword>